<proteinExistence type="predicted"/>
<accession>A0A387BPW0</accession>
<dbReference type="InterPro" id="IPR036388">
    <property type="entry name" value="WH-like_DNA-bd_sf"/>
</dbReference>
<dbReference type="InterPro" id="IPR036390">
    <property type="entry name" value="WH_DNA-bd_sf"/>
</dbReference>
<dbReference type="SMART" id="SM00345">
    <property type="entry name" value="HTH_GNTR"/>
    <property type="match status" value="1"/>
</dbReference>
<keyword evidence="3" id="KW-0804">Transcription</keyword>
<dbReference type="OrthoDB" id="8680240at2"/>
<dbReference type="SUPFAM" id="SSF48008">
    <property type="entry name" value="GntR ligand-binding domain-like"/>
    <property type="match status" value="1"/>
</dbReference>
<reference evidence="5 6" key="1">
    <citation type="submission" date="2018-09" db="EMBL/GenBank/DDBJ databases">
        <title>Genome sequencing of strain 2DFW10M-5.</title>
        <authorList>
            <person name="Heo J."/>
            <person name="Kim S.-J."/>
            <person name="Kwon S.-W."/>
        </authorList>
    </citation>
    <scope>NUCLEOTIDE SEQUENCE [LARGE SCALE GENOMIC DNA]</scope>
    <source>
        <strain evidence="5 6">2DFW10M-5</strain>
    </source>
</reference>
<protein>
    <submittedName>
        <fullName evidence="5">GntR family transcriptional regulator</fullName>
    </submittedName>
</protein>
<dbReference type="InterPro" id="IPR000524">
    <property type="entry name" value="Tscrpt_reg_HTH_GntR"/>
</dbReference>
<evidence type="ECO:0000313" key="6">
    <source>
        <dbReference type="Proteomes" id="UP000275069"/>
    </source>
</evidence>
<dbReference type="SMART" id="SM00895">
    <property type="entry name" value="FCD"/>
    <property type="match status" value="1"/>
</dbReference>
<dbReference type="AlphaFoldDB" id="A0A387BPW0"/>
<evidence type="ECO:0000256" key="1">
    <source>
        <dbReference type="ARBA" id="ARBA00023015"/>
    </source>
</evidence>
<evidence type="ECO:0000256" key="3">
    <source>
        <dbReference type="ARBA" id="ARBA00023163"/>
    </source>
</evidence>
<name>A0A387BPW0_9MICO</name>
<dbReference type="EMBL" id="CP032624">
    <property type="protein sequence ID" value="AYG03149.1"/>
    <property type="molecule type" value="Genomic_DNA"/>
</dbReference>
<gene>
    <name evidence="5" type="ORF">D7I44_06145</name>
</gene>
<dbReference type="Pfam" id="PF07729">
    <property type="entry name" value="FCD"/>
    <property type="match status" value="1"/>
</dbReference>
<dbReference type="InterPro" id="IPR011711">
    <property type="entry name" value="GntR_C"/>
</dbReference>
<keyword evidence="1" id="KW-0805">Transcription regulation</keyword>
<sequence length="221" mass="24810">MPSKAQPSQTMTSPSGSTYTLIRDAVLDGTYEPGAPLVELVLAKQYGVSRTPIREALTRLEQDGLVVRGARGLVVRERSPEEILDIYEARLVLEAAVVEAAAKRHTQLDRVRIENAVRGCEAATGHPEKMVAANDAFHRAIWLSSHNEAFIGLLEQLRLHLVRYPGTTISYPGRWEESLEEHRQITKAIVDRDSDAASRLAREHFEHARDVRVKLWENELS</sequence>
<dbReference type="Pfam" id="PF00392">
    <property type="entry name" value="GntR"/>
    <property type="match status" value="1"/>
</dbReference>
<dbReference type="PRINTS" id="PR00035">
    <property type="entry name" value="HTHGNTR"/>
</dbReference>
<dbReference type="PANTHER" id="PTHR43537:SF5">
    <property type="entry name" value="UXU OPERON TRANSCRIPTIONAL REGULATOR"/>
    <property type="match status" value="1"/>
</dbReference>
<dbReference type="CDD" id="cd07377">
    <property type="entry name" value="WHTH_GntR"/>
    <property type="match status" value="1"/>
</dbReference>
<dbReference type="InterPro" id="IPR008920">
    <property type="entry name" value="TF_FadR/GntR_C"/>
</dbReference>
<dbReference type="Gene3D" id="1.20.120.530">
    <property type="entry name" value="GntR ligand-binding domain-like"/>
    <property type="match status" value="1"/>
</dbReference>
<dbReference type="Gene3D" id="1.10.10.10">
    <property type="entry name" value="Winged helix-like DNA-binding domain superfamily/Winged helix DNA-binding domain"/>
    <property type="match status" value="1"/>
</dbReference>
<dbReference type="KEGG" id="gry:D7I44_06145"/>
<dbReference type="SUPFAM" id="SSF46785">
    <property type="entry name" value="Winged helix' DNA-binding domain"/>
    <property type="match status" value="1"/>
</dbReference>
<keyword evidence="2" id="KW-0238">DNA-binding</keyword>
<keyword evidence="6" id="KW-1185">Reference proteome</keyword>
<dbReference type="GO" id="GO:0003700">
    <property type="term" value="F:DNA-binding transcription factor activity"/>
    <property type="evidence" value="ECO:0007669"/>
    <property type="project" value="InterPro"/>
</dbReference>
<evidence type="ECO:0000313" key="5">
    <source>
        <dbReference type="EMBL" id="AYG03149.1"/>
    </source>
</evidence>
<dbReference type="GO" id="GO:0003677">
    <property type="term" value="F:DNA binding"/>
    <property type="evidence" value="ECO:0007669"/>
    <property type="project" value="UniProtKB-KW"/>
</dbReference>
<dbReference type="PANTHER" id="PTHR43537">
    <property type="entry name" value="TRANSCRIPTIONAL REGULATOR, GNTR FAMILY"/>
    <property type="match status" value="1"/>
</dbReference>
<organism evidence="5 6">
    <name type="scientific">Gryllotalpicola protaetiae</name>
    <dbReference type="NCBI Taxonomy" id="2419771"/>
    <lineage>
        <taxon>Bacteria</taxon>
        <taxon>Bacillati</taxon>
        <taxon>Actinomycetota</taxon>
        <taxon>Actinomycetes</taxon>
        <taxon>Micrococcales</taxon>
        <taxon>Microbacteriaceae</taxon>
        <taxon>Gryllotalpicola</taxon>
    </lineage>
</organism>
<dbReference type="PROSITE" id="PS50949">
    <property type="entry name" value="HTH_GNTR"/>
    <property type="match status" value="1"/>
</dbReference>
<dbReference type="Proteomes" id="UP000275069">
    <property type="component" value="Chromosome"/>
</dbReference>
<evidence type="ECO:0000259" key="4">
    <source>
        <dbReference type="PROSITE" id="PS50949"/>
    </source>
</evidence>
<evidence type="ECO:0000256" key="2">
    <source>
        <dbReference type="ARBA" id="ARBA00023125"/>
    </source>
</evidence>
<feature type="domain" description="HTH gntR-type" evidence="4">
    <location>
        <begin position="12"/>
        <end position="78"/>
    </location>
</feature>